<name>A0A5C5VBQ8_9BACT</name>
<gene>
    <name evidence="3 8" type="primary">cheB</name>
    <name evidence="8" type="ORF">KOR34_09650</name>
</gene>
<keyword evidence="3 5" id="KW-0597">Phosphoprotein</keyword>
<dbReference type="GO" id="GO:0006935">
    <property type="term" value="P:chemotaxis"/>
    <property type="evidence" value="ECO:0007669"/>
    <property type="project" value="UniProtKB-UniRule"/>
</dbReference>
<feature type="active site" evidence="3 4">
    <location>
        <position position="180"/>
    </location>
</feature>
<comment type="PTM">
    <text evidence="3">Phosphorylated by CheA. Phosphorylation of the N-terminal regulatory domain activates the methylesterase activity.</text>
</comment>
<keyword evidence="1 3" id="KW-0378">Hydrolase</keyword>
<dbReference type="CDD" id="cd17541">
    <property type="entry name" value="REC_CheB-like"/>
    <property type="match status" value="1"/>
</dbReference>
<feature type="domain" description="Response regulatory" evidence="6">
    <location>
        <begin position="8"/>
        <end position="126"/>
    </location>
</feature>
<dbReference type="InterPro" id="IPR011006">
    <property type="entry name" value="CheY-like_superfamily"/>
</dbReference>
<dbReference type="GO" id="GO:0050568">
    <property type="term" value="F:protein-glutamine glutaminase activity"/>
    <property type="evidence" value="ECO:0007669"/>
    <property type="project" value="UniProtKB-UniRule"/>
</dbReference>
<dbReference type="PIRSF" id="PIRSF000876">
    <property type="entry name" value="RR_chemtxs_CheB"/>
    <property type="match status" value="1"/>
</dbReference>
<evidence type="ECO:0000259" key="6">
    <source>
        <dbReference type="PROSITE" id="PS50110"/>
    </source>
</evidence>
<dbReference type="PANTHER" id="PTHR42872">
    <property type="entry name" value="PROTEIN-GLUTAMATE METHYLESTERASE/PROTEIN-GLUTAMINE GLUTAMINASE"/>
    <property type="match status" value="1"/>
</dbReference>
<feature type="active site" evidence="3 4">
    <location>
        <position position="207"/>
    </location>
</feature>
<dbReference type="CDD" id="cd16432">
    <property type="entry name" value="CheB_Rec"/>
    <property type="match status" value="1"/>
</dbReference>
<feature type="domain" description="CheB-type methylesterase" evidence="7">
    <location>
        <begin position="161"/>
        <end position="361"/>
    </location>
</feature>
<dbReference type="SUPFAM" id="SSF52738">
    <property type="entry name" value="Methylesterase CheB, C-terminal domain"/>
    <property type="match status" value="1"/>
</dbReference>
<evidence type="ECO:0000256" key="2">
    <source>
        <dbReference type="ARBA" id="ARBA00048267"/>
    </source>
</evidence>
<dbReference type="RefSeq" id="WP_146562682.1">
    <property type="nucleotide sequence ID" value="NZ_SIHJ01000001.1"/>
</dbReference>
<dbReference type="SMART" id="SM00448">
    <property type="entry name" value="REC"/>
    <property type="match status" value="1"/>
</dbReference>
<comment type="function">
    <text evidence="3">Involved in chemotaxis. Part of a chemotaxis signal transduction system that modulates chemotaxis in response to various stimuli. Catalyzes the demethylation of specific methylglutamate residues introduced into the chemoreceptors (methyl-accepting chemotaxis proteins or MCP) by CheR. Also mediates the irreversible deamidation of specific glutamine residues to glutamic acid.</text>
</comment>
<evidence type="ECO:0000256" key="3">
    <source>
        <dbReference type="HAMAP-Rule" id="MF_00099"/>
    </source>
</evidence>
<keyword evidence="9" id="KW-1185">Reference proteome</keyword>
<organism evidence="8 9">
    <name type="scientific">Posidoniimonas corsicana</name>
    <dbReference type="NCBI Taxonomy" id="1938618"/>
    <lineage>
        <taxon>Bacteria</taxon>
        <taxon>Pseudomonadati</taxon>
        <taxon>Planctomycetota</taxon>
        <taxon>Planctomycetia</taxon>
        <taxon>Pirellulales</taxon>
        <taxon>Lacipirellulaceae</taxon>
        <taxon>Posidoniimonas</taxon>
    </lineage>
</organism>
<comment type="catalytic activity">
    <reaction evidence="2 3">
        <text>[protein]-L-glutamate 5-O-methyl ester + H2O = L-glutamyl-[protein] + methanol + H(+)</text>
        <dbReference type="Rhea" id="RHEA:23236"/>
        <dbReference type="Rhea" id="RHEA-COMP:10208"/>
        <dbReference type="Rhea" id="RHEA-COMP:10311"/>
        <dbReference type="ChEBI" id="CHEBI:15377"/>
        <dbReference type="ChEBI" id="CHEBI:15378"/>
        <dbReference type="ChEBI" id="CHEBI:17790"/>
        <dbReference type="ChEBI" id="CHEBI:29973"/>
        <dbReference type="ChEBI" id="CHEBI:82795"/>
        <dbReference type="EC" id="3.1.1.61"/>
    </reaction>
</comment>
<dbReference type="HAMAP" id="MF_00099">
    <property type="entry name" value="CheB_chemtxs"/>
    <property type="match status" value="1"/>
</dbReference>
<dbReference type="InterPro" id="IPR001789">
    <property type="entry name" value="Sig_transdc_resp-reg_receiver"/>
</dbReference>
<dbReference type="EMBL" id="SIHJ01000001">
    <property type="protein sequence ID" value="TWT36066.1"/>
    <property type="molecule type" value="Genomic_DNA"/>
</dbReference>
<proteinExistence type="inferred from homology"/>
<protein>
    <recommendedName>
        <fullName evidence="3">Protein-glutamate methylesterase/protein-glutamine glutaminase</fullName>
        <ecNumber evidence="3">3.1.1.61</ecNumber>
        <ecNumber evidence="3">3.5.1.44</ecNumber>
    </recommendedName>
</protein>
<dbReference type="Gene3D" id="3.40.50.180">
    <property type="entry name" value="Methylesterase CheB, C-terminal domain"/>
    <property type="match status" value="1"/>
</dbReference>
<accession>A0A5C5VBQ8</accession>
<dbReference type="InterPro" id="IPR000673">
    <property type="entry name" value="Sig_transdc_resp-reg_Me-estase"/>
</dbReference>
<dbReference type="PANTHER" id="PTHR42872:SF3">
    <property type="entry name" value="PROTEIN-GLUTAMATE METHYLESTERASE_PROTEIN-GLUTAMINE GLUTAMINASE 1"/>
    <property type="match status" value="1"/>
</dbReference>
<dbReference type="Pfam" id="PF01339">
    <property type="entry name" value="CheB_methylest"/>
    <property type="match status" value="1"/>
</dbReference>
<sequence>MSNRPPLKVLVVDDSALYRKIVRDVLSGIEGVEVVGAANNGVMALERINQLRPDVVTLDVEMPQLDGHGVLKRLAGQQNAPKAIMVSAFTAQGAQSTNAALREGAFDFILKPATKSLEMSVQQLRRDLIPKIEACRGVAARPTSAVPTRAPLRAAPTGPAPMPVRRRIDVPSKVVAIGVSTGGPQALVSLLPKLPASFPCPILLVQHMPPMFTASLAEDLNRRCALNVSEGKDGQVVQRGDVIIAPGGKQMRVVKRDKEHVIQITDDAPERNCKPSVDYLFRSVAEAYGSAALGVVLTGMGDDGALGAGLLKAKGAPIITQDEATCVVYGMPRAVFEAGLSDEVAPLPMMPTVIGAYTRGGARV</sequence>
<comment type="caution">
    <text evidence="8">The sequence shown here is derived from an EMBL/GenBank/DDBJ whole genome shotgun (WGS) entry which is preliminary data.</text>
</comment>
<dbReference type="InterPro" id="IPR035909">
    <property type="entry name" value="CheB_C"/>
</dbReference>
<evidence type="ECO:0000313" key="8">
    <source>
        <dbReference type="EMBL" id="TWT36066.1"/>
    </source>
</evidence>
<evidence type="ECO:0000256" key="1">
    <source>
        <dbReference type="ARBA" id="ARBA00022801"/>
    </source>
</evidence>
<dbReference type="GO" id="GO:0008984">
    <property type="term" value="F:protein-glutamate methylesterase activity"/>
    <property type="evidence" value="ECO:0007669"/>
    <property type="project" value="UniProtKB-UniRule"/>
</dbReference>
<dbReference type="PROSITE" id="PS50122">
    <property type="entry name" value="CHEB"/>
    <property type="match status" value="1"/>
</dbReference>
<evidence type="ECO:0000259" key="7">
    <source>
        <dbReference type="PROSITE" id="PS50122"/>
    </source>
</evidence>
<dbReference type="EC" id="3.1.1.61" evidence="3"/>
<dbReference type="SUPFAM" id="SSF52172">
    <property type="entry name" value="CheY-like"/>
    <property type="match status" value="1"/>
</dbReference>
<feature type="modified residue" description="4-aspartylphosphate" evidence="3 5">
    <location>
        <position position="59"/>
    </location>
</feature>
<dbReference type="EC" id="3.5.1.44" evidence="3"/>
<dbReference type="AlphaFoldDB" id="A0A5C5VBQ8"/>
<comment type="similarity">
    <text evidence="3">Belongs to the CheB family.</text>
</comment>
<comment type="domain">
    <text evidence="3">Contains a C-terminal catalytic domain, and an N-terminal region which modulates catalytic activity.</text>
</comment>
<dbReference type="GO" id="GO:0000156">
    <property type="term" value="F:phosphorelay response regulator activity"/>
    <property type="evidence" value="ECO:0007669"/>
    <property type="project" value="InterPro"/>
</dbReference>
<keyword evidence="3" id="KW-0963">Cytoplasm</keyword>
<dbReference type="InterPro" id="IPR008248">
    <property type="entry name" value="CheB-like"/>
</dbReference>
<evidence type="ECO:0000313" key="9">
    <source>
        <dbReference type="Proteomes" id="UP000316714"/>
    </source>
</evidence>
<dbReference type="PROSITE" id="PS50110">
    <property type="entry name" value="RESPONSE_REGULATORY"/>
    <property type="match status" value="1"/>
</dbReference>
<feature type="active site" evidence="3 4">
    <location>
        <position position="303"/>
    </location>
</feature>
<dbReference type="GO" id="GO:0005737">
    <property type="term" value="C:cytoplasm"/>
    <property type="evidence" value="ECO:0007669"/>
    <property type="project" value="UniProtKB-SubCell"/>
</dbReference>
<comment type="subcellular location">
    <subcellularLocation>
        <location evidence="3">Cytoplasm</location>
    </subcellularLocation>
</comment>
<comment type="catalytic activity">
    <reaction evidence="3">
        <text>L-glutaminyl-[protein] + H2O = L-glutamyl-[protein] + NH4(+)</text>
        <dbReference type="Rhea" id="RHEA:16441"/>
        <dbReference type="Rhea" id="RHEA-COMP:10207"/>
        <dbReference type="Rhea" id="RHEA-COMP:10208"/>
        <dbReference type="ChEBI" id="CHEBI:15377"/>
        <dbReference type="ChEBI" id="CHEBI:28938"/>
        <dbReference type="ChEBI" id="CHEBI:29973"/>
        <dbReference type="ChEBI" id="CHEBI:30011"/>
        <dbReference type="EC" id="3.5.1.44"/>
    </reaction>
</comment>
<dbReference type="Gene3D" id="3.40.50.2300">
    <property type="match status" value="1"/>
</dbReference>
<reference evidence="8 9" key="1">
    <citation type="submission" date="2019-02" db="EMBL/GenBank/DDBJ databases">
        <title>Deep-cultivation of Planctomycetes and their phenomic and genomic characterization uncovers novel biology.</title>
        <authorList>
            <person name="Wiegand S."/>
            <person name="Jogler M."/>
            <person name="Boedeker C."/>
            <person name="Pinto D."/>
            <person name="Vollmers J."/>
            <person name="Rivas-Marin E."/>
            <person name="Kohn T."/>
            <person name="Peeters S.H."/>
            <person name="Heuer A."/>
            <person name="Rast P."/>
            <person name="Oberbeckmann S."/>
            <person name="Bunk B."/>
            <person name="Jeske O."/>
            <person name="Meyerdierks A."/>
            <person name="Storesund J.E."/>
            <person name="Kallscheuer N."/>
            <person name="Luecker S."/>
            <person name="Lage O.M."/>
            <person name="Pohl T."/>
            <person name="Merkel B.J."/>
            <person name="Hornburger P."/>
            <person name="Mueller R.-W."/>
            <person name="Bruemmer F."/>
            <person name="Labrenz M."/>
            <person name="Spormann A.M."/>
            <person name="Op Den Camp H."/>
            <person name="Overmann J."/>
            <person name="Amann R."/>
            <person name="Jetten M.S.M."/>
            <person name="Mascher T."/>
            <person name="Medema M.H."/>
            <person name="Devos D.P."/>
            <person name="Kaster A.-K."/>
            <person name="Ovreas L."/>
            <person name="Rohde M."/>
            <person name="Galperin M.Y."/>
            <person name="Jogler C."/>
        </authorList>
    </citation>
    <scope>NUCLEOTIDE SEQUENCE [LARGE SCALE GENOMIC DNA]</scope>
    <source>
        <strain evidence="8 9">KOR34</strain>
    </source>
</reference>
<dbReference type="NCBIfam" id="NF001965">
    <property type="entry name" value="PRK00742.1"/>
    <property type="match status" value="1"/>
</dbReference>
<evidence type="ECO:0000256" key="4">
    <source>
        <dbReference type="PROSITE-ProRule" id="PRU00050"/>
    </source>
</evidence>
<keyword evidence="3 4" id="KW-0145">Chemotaxis</keyword>
<dbReference type="OrthoDB" id="9793421at2"/>
<dbReference type="Proteomes" id="UP000316714">
    <property type="component" value="Unassembled WGS sequence"/>
</dbReference>
<evidence type="ECO:0000256" key="5">
    <source>
        <dbReference type="PROSITE-ProRule" id="PRU00169"/>
    </source>
</evidence>
<dbReference type="Pfam" id="PF00072">
    <property type="entry name" value="Response_reg"/>
    <property type="match status" value="1"/>
</dbReference>